<proteinExistence type="predicted"/>
<reference evidence="1 2" key="1">
    <citation type="submission" date="2018-12" db="EMBL/GenBank/DDBJ databases">
        <title>Draft genome sequence of Xylaria grammica IHI A82.</title>
        <authorList>
            <person name="Buettner E."/>
            <person name="Kellner H."/>
        </authorList>
    </citation>
    <scope>NUCLEOTIDE SEQUENCE [LARGE SCALE GENOMIC DNA]</scope>
    <source>
        <strain evidence="1 2">IHI A82</strain>
    </source>
</reference>
<evidence type="ECO:0000313" key="2">
    <source>
        <dbReference type="Proteomes" id="UP000286045"/>
    </source>
</evidence>
<comment type="caution">
    <text evidence="1">The sequence shown here is derived from an EMBL/GenBank/DDBJ whole genome shotgun (WGS) entry which is preliminary data.</text>
</comment>
<organism evidence="1 2">
    <name type="scientific">Xylaria grammica</name>
    <dbReference type="NCBI Taxonomy" id="363999"/>
    <lineage>
        <taxon>Eukaryota</taxon>
        <taxon>Fungi</taxon>
        <taxon>Dikarya</taxon>
        <taxon>Ascomycota</taxon>
        <taxon>Pezizomycotina</taxon>
        <taxon>Sordariomycetes</taxon>
        <taxon>Xylariomycetidae</taxon>
        <taxon>Xylariales</taxon>
        <taxon>Xylariaceae</taxon>
        <taxon>Xylaria</taxon>
    </lineage>
</organism>
<dbReference type="EMBL" id="RYZI01000232">
    <property type="protein sequence ID" value="RWA07851.1"/>
    <property type="molecule type" value="Genomic_DNA"/>
</dbReference>
<gene>
    <name evidence="1" type="ORF">EKO27_g7248</name>
</gene>
<dbReference type="CDD" id="cd12148">
    <property type="entry name" value="fungal_TF_MHR"/>
    <property type="match status" value="1"/>
</dbReference>
<accession>A0A439D0R6</accession>
<sequence length="315" mass="34879">MASNSLYLAARRLFFLLQNTDGQLPVELLQAGILITLYECSHAIWNFAYLSLANCVALSRIAGLRPLDTDNSGNTFEKLMLLLNTDNPHPSLILEEPRHDITWPVALSDLPAFDNNSHDSAVLIKFYVTAQSAYRLGPALRYVSLRKGGFTTHPSFESIEASVTELTSKLLSVSQIQPLSLCDTTSFAVSVLGSLRTTHYLSEPQQMQVNLENAMSLHSVLNMAHEMVHTSTEMTSNARIGDMSFIGLASVLRATIDLVVVKGKDLDIKEWDEIEDLLLRFIQLLKEFTQHKQAAWPTHSDALPGVGRTNPASVN</sequence>
<name>A0A439D0R6_9PEZI</name>
<dbReference type="Proteomes" id="UP000286045">
    <property type="component" value="Unassembled WGS sequence"/>
</dbReference>
<protein>
    <recommendedName>
        <fullName evidence="3">Transcription factor domain-containing protein</fullName>
    </recommendedName>
</protein>
<keyword evidence="2" id="KW-1185">Reference proteome</keyword>
<evidence type="ECO:0000313" key="1">
    <source>
        <dbReference type="EMBL" id="RWA07851.1"/>
    </source>
</evidence>
<evidence type="ECO:0008006" key="3">
    <source>
        <dbReference type="Google" id="ProtNLM"/>
    </source>
</evidence>
<dbReference type="AlphaFoldDB" id="A0A439D0R6"/>